<keyword evidence="7 13" id="KW-0028">Amino-acid biosynthesis</keyword>
<evidence type="ECO:0000256" key="1">
    <source>
        <dbReference type="ARBA" id="ARBA00001933"/>
    </source>
</evidence>
<gene>
    <name evidence="15" type="ORF">J2S59_003660</name>
</gene>
<keyword evidence="16" id="KW-1185">Reference proteome</keyword>
<dbReference type="InterPro" id="IPR001763">
    <property type="entry name" value="Rhodanese-like_dom"/>
</dbReference>
<proteinExistence type="inferred from homology"/>
<dbReference type="InterPro" id="IPR050147">
    <property type="entry name" value="Ser/Thr_Dehydratase"/>
</dbReference>
<dbReference type="RefSeq" id="WP_068122953.1">
    <property type="nucleotide sequence ID" value="NZ_CCXJ01000615.1"/>
</dbReference>
<dbReference type="NCBIfam" id="TIGR00260">
    <property type="entry name" value="thrC"/>
    <property type="match status" value="1"/>
</dbReference>
<evidence type="ECO:0000256" key="13">
    <source>
        <dbReference type="PIRNR" id="PIRNR038945"/>
    </source>
</evidence>
<dbReference type="Gene3D" id="3.40.50.1100">
    <property type="match status" value="2"/>
</dbReference>
<dbReference type="EMBL" id="JAUSQM010000001">
    <property type="protein sequence ID" value="MDP9823851.1"/>
    <property type="molecule type" value="Genomic_DNA"/>
</dbReference>
<reference evidence="15 16" key="1">
    <citation type="submission" date="2023-07" db="EMBL/GenBank/DDBJ databases">
        <title>Sequencing the genomes of 1000 actinobacteria strains.</title>
        <authorList>
            <person name="Klenk H.-P."/>
        </authorList>
    </citation>
    <scope>NUCLEOTIDE SEQUENCE [LARGE SCALE GENOMIC DNA]</scope>
    <source>
        <strain evidence="15 16">GD13</strain>
    </source>
</reference>
<dbReference type="InterPro" id="IPR000634">
    <property type="entry name" value="Ser/Thr_deHydtase_PyrdxlP-BS"/>
</dbReference>
<accession>A0ABT9NTV5</accession>
<evidence type="ECO:0000256" key="9">
    <source>
        <dbReference type="ARBA" id="ARBA00022898"/>
    </source>
</evidence>
<evidence type="ECO:0000256" key="5">
    <source>
        <dbReference type="ARBA" id="ARBA00013028"/>
    </source>
</evidence>
<evidence type="ECO:0000256" key="10">
    <source>
        <dbReference type="ARBA" id="ARBA00023239"/>
    </source>
</evidence>
<dbReference type="PANTHER" id="PTHR48078:SF6">
    <property type="entry name" value="L-THREONINE DEHYDRATASE CATABOLIC TDCB"/>
    <property type="match status" value="1"/>
</dbReference>
<evidence type="ECO:0000256" key="6">
    <source>
        <dbReference type="ARBA" id="ARBA00018679"/>
    </source>
</evidence>
<dbReference type="GO" id="GO:0004795">
    <property type="term" value="F:threonine synthase activity"/>
    <property type="evidence" value="ECO:0007669"/>
    <property type="project" value="UniProtKB-EC"/>
</dbReference>
<feature type="domain" description="Rhodanese" evidence="14">
    <location>
        <begin position="82"/>
        <end position="148"/>
    </location>
</feature>
<comment type="similarity">
    <text evidence="4 13">Belongs to the threonine synthase family.</text>
</comment>
<dbReference type="PROSITE" id="PS00165">
    <property type="entry name" value="DEHYDRATASE_SER_THR"/>
    <property type="match status" value="1"/>
</dbReference>
<dbReference type="SUPFAM" id="SSF53686">
    <property type="entry name" value="Tryptophan synthase beta subunit-like PLP-dependent enzymes"/>
    <property type="match status" value="1"/>
</dbReference>
<keyword evidence="10 13" id="KW-0456">Lyase</keyword>
<evidence type="ECO:0000256" key="4">
    <source>
        <dbReference type="ARBA" id="ARBA00005517"/>
    </source>
</evidence>
<evidence type="ECO:0000256" key="2">
    <source>
        <dbReference type="ARBA" id="ARBA00003648"/>
    </source>
</evidence>
<dbReference type="InterPro" id="IPR001926">
    <property type="entry name" value="TrpB-like_PALP"/>
</dbReference>
<comment type="caution">
    <text evidence="15">The sequence shown here is derived from an EMBL/GenBank/DDBJ whole genome shotgun (WGS) entry which is preliminary data.</text>
</comment>
<comment type="pathway">
    <text evidence="3 13">Amino-acid biosynthesis; L-threonine biosynthesis; L-threonine from L-aspartate: step 5/5.</text>
</comment>
<evidence type="ECO:0000259" key="14">
    <source>
        <dbReference type="PROSITE" id="PS50206"/>
    </source>
</evidence>
<keyword evidence="9 13" id="KW-0663">Pyridoxal phosphate</keyword>
<keyword evidence="8 13" id="KW-0791">Threonine biosynthesis</keyword>
<evidence type="ECO:0000256" key="3">
    <source>
        <dbReference type="ARBA" id="ARBA00004979"/>
    </source>
</evidence>
<evidence type="ECO:0000256" key="12">
    <source>
        <dbReference type="NCBIfam" id="TIGR00260"/>
    </source>
</evidence>
<evidence type="ECO:0000313" key="16">
    <source>
        <dbReference type="Proteomes" id="UP001240447"/>
    </source>
</evidence>
<dbReference type="InterPro" id="IPR026260">
    <property type="entry name" value="Thr_Synthase_bac/arc"/>
</dbReference>
<dbReference type="Proteomes" id="UP001240447">
    <property type="component" value="Unassembled WGS sequence"/>
</dbReference>
<evidence type="ECO:0000256" key="11">
    <source>
        <dbReference type="ARBA" id="ARBA00049144"/>
    </source>
</evidence>
<evidence type="ECO:0000313" key="15">
    <source>
        <dbReference type="EMBL" id="MDP9823851.1"/>
    </source>
</evidence>
<protein>
    <recommendedName>
        <fullName evidence="6 12">Threonine synthase</fullName>
        <ecNumber evidence="5 12">4.2.3.1</ecNumber>
    </recommendedName>
</protein>
<dbReference type="InterPro" id="IPR004450">
    <property type="entry name" value="Thr_synthase-like"/>
</dbReference>
<sequence>MTAHQWRGVIEEYRDLLHIPEQTPTVTLREGGTPLVESRWLSGLTGAEVWLKVEGNNPTGSFKDRGMTVALSVAVGEGAKAVVCASTGNTSASMAAYAAAAGITPLVLVPQGKIAAGKMAQAVLHGAQVIQVRGNFDDCLRMCRTLAEDYPVALVNSVNPMRIEGQKTAAFEIVDMLGDAPDFHVLPVGNAGNITAYWKGYCEYAEAGVSTKHPTMLGWQAAGAAPLVAGAPVAEPETVASAIRIGNPASWDAAVAAATESGGAFRSVTDEQILAAQRELAARDGVFVEPASAAGVAGMLLEHAEGRDLGGSRVVVTVTGHGLKDIDTALSTFSDLVDVVVDADTDAAAAAAGLR</sequence>
<dbReference type="CDD" id="cd01563">
    <property type="entry name" value="Thr-synth_1"/>
    <property type="match status" value="1"/>
</dbReference>
<evidence type="ECO:0000256" key="8">
    <source>
        <dbReference type="ARBA" id="ARBA00022697"/>
    </source>
</evidence>
<dbReference type="PIRSF" id="PIRSF038945">
    <property type="entry name" value="Thr_synthase"/>
    <property type="match status" value="1"/>
</dbReference>
<name>A0ABT9NTV5_9ACTN</name>
<dbReference type="PANTHER" id="PTHR48078">
    <property type="entry name" value="THREONINE DEHYDRATASE, MITOCHONDRIAL-RELATED"/>
    <property type="match status" value="1"/>
</dbReference>
<dbReference type="EC" id="4.2.3.1" evidence="5 12"/>
<comment type="catalytic activity">
    <reaction evidence="11 13">
        <text>O-phospho-L-homoserine + H2O = L-threonine + phosphate</text>
        <dbReference type="Rhea" id="RHEA:10840"/>
        <dbReference type="ChEBI" id="CHEBI:15377"/>
        <dbReference type="ChEBI" id="CHEBI:43474"/>
        <dbReference type="ChEBI" id="CHEBI:57590"/>
        <dbReference type="ChEBI" id="CHEBI:57926"/>
        <dbReference type="EC" id="4.2.3.1"/>
    </reaction>
</comment>
<evidence type="ECO:0000256" key="7">
    <source>
        <dbReference type="ARBA" id="ARBA00022605"/>
    </source>
</evidence>
<organism evidence="15 16">
    <name type="scientific">Nocardioides massiliensis</name>
    <dbReference type="NCBI Taxonomy" id="1325935"/>
    <lineage>
        <taxon>Bacteria</taxon>
        <taxon>Bacillati</taxon>
        <taxon>Actinomycetota</taxon>
        <taxon>Actinomycetes</taxon>
        <taxon>Propionibacteriales</taxon>
        <taxon>Nocardioidaceae</taxon>
        <taxon>Nocardioides</taxon>
    </lineage>
</organism>
<dbReference type="InterPro" id="IPR036052">
    <property type="entry name" value="TrpB-like_PALP_sf"/>
</dbReference>
<dbReference type="PROSITE" id="PS50206">
    <property type="entry name" value="RHODANESE_3"/>
    <property type="match status" value="1"/>
</dbReference>
<comment type="function">
    <text evidence="2 13">Catalyzes the gamma-elimination of phosphate from L-phosphohomoserine and the beta-addition of water to produce L-threonine.</text>
</comment>
<dbReference type="Pfam" id="PF00291">
    <property type="entry name" value="PALP"/>
    <property type="match status" value="1"/>
</dbReference>
<comment type="cofactor">
    <cofactor evidence="1 13">
        <name>pyridoxal 5'-phosphate</name>
        <dbReference type="ChEBI" id="CHEBI:597326"/>
    </cofactor>
</comment>